<protein>
    <submittedName>
        <fullName evidence="2">Uncharacterized protein</fullName>
    </submittedName>
</protein>
<comment type="caution">
    <text evidence="2">The sequence shown here is derived from an EMBL/GenBank/DDBJ whole genome shotgun (WGS) entry which is preliminary data.</text>
</comment>
<gene>
    <name evidence="2" type="ORF">N0V84_000464</name>
</gene>
<feature type="compositionally biased region" description="Acidic residues" evidence="1">
    <location>
        <begin position="178"/>
        <end position="192"/>
    </location>
</feature>
<feature type="region of interest" description="Disordered" evidence="1">
    <location>
        <begin position="218"/>
        <end position="250"/>
    </location>
</feature>
<dbReference type="Proteomes" id="UP001140502">
    <property type="component" value="Unassembled WGS sequence"/>
</dbReference>
<feature type="compositionally biased region" description="Acidic residues" evidence="1">
    <location>
        <begin position="353"/>
        <end position="370"/>
    </location>
</feature>
<proteinExistence type="predicted"/>
<feature type="compositionally biased region" description="Acidic residues" evidence="1">
    <location>
        <begin position="234"/>
        <end position="250"/>
    </location>
</feature>
<dbReference type="EMBL" id="JAPEUR010000004">
    <property type="protein sequence ID" value="KAJ4329105.1"/>
    <property type="molecule type" value="Genomic_DNA"/>
</dbReference>
<sequence length="370" mass="41943">MGGTKRTLTDILDAEDIDDIPLLRIRRPRLDQDAYPPSTQPLGQDEITARVNEFNELRLNNLPLNLMTAEFKRYLFWHSNYRLEHAKRDGVTLADISIGQECLPTWPTHTWDPREESLHHNIQSRLLNHEAAGHASILVRQDIIWKSNRKLDEARALGYQLEDIRITDDVSMALYSNDDDEQTTSQESEESNDDHFFIGSGNTPDAYARSGSSAIANAFPSDLRSPDIGSGSDTDVDTDSNDPDDFDDFDDQVSVDDYLSDRPYYSEYDEELNVLHGAQVAGLSGFQSRLDLEVFLAEDEDDIEDLPEMQMAVDREAFEHWFGAADAVDVELAGAWLRCTGKLFDPDEMASSSEDEDEDEDEEMDSLVYE</sequence>
<dbReference type="AlphaFoldDB" id="A0A9W9BUA5"/>
<keyword evidence="3" id="KW-1185">Reference proteome</keyword>
<organism evidence="2 3">
    <name type="scientific">Fusarium piperis</name>
    <dbReference type="NCBI Taxonomy" id="1435070"/>
    <lineage>
        <taxon>Eukaryota</taxon>
        <taxon>Fungi</taxon>
        <taxon>Dikarya</taxon>
        <taxon>Ascomycota</taxon>
        <taxon>Pezizomycotina</taxon>
        <taxon>Sordariomycetes</taxon>
        <taxon>Hypocreomycetidae</taxon>
        <taxon>Hypocreales</taxon>
        <taxon>Nectriaceae</taxon>
        <taxon>Fusarium</taxon>
        <taxon>Fusarium solani species complex</taxon>
    </lineage>
</organism>
<name>A0A9W9BUA5_9HYPO</name>
<reference evidence="2" key="1">
    <citation type="submission" date="2022-10" db="EMBL/GenBank/DDBJ databases">
        <title>Tapping the CABI collections for fungal endophytes: first genome assemblies for Collariella, Neodidymelliopsis, Ascochyta clinopodiicola, Didymella pomorum, Didymosphaeria variabile, Neocosmospora piperis and Neocucurbitaria cava.</title>
        <authorList>
            <person name="Hill R."/>
        </authorList>
    </citation>
    <scope>NUCLEOTIDE SEQUENCE</scope>
    <source>
        <strain evidence="2">IMI 366586</strain>
    </source>
</reference>
<evidence type="ECO:0000313" key="3">
    <source>
        <dbReference type="Proteomes" id="UP001140502"/>
    </source>
</evidence>
<feature type="region of interest" description="Disordered" evidence="1">
    <location>
        <begin position="178"/>
        <end position="203"/>
    </location>
</feature>
<accession>A0A9W9BUA5</accession>
<feature type="region of interest" description="Disordered" evidence="1">
    <location>
        <begin position="345"/>
        <end position="370"/>
    </location>
</feature>
<dbReference type="OrthoDB" id="4939762at2759"/>
<evidence type="ECO:0000256" key="1">
    <source>
        <dbReference type="SAM" id="MobiDB-lite"/>
    </source>
</evidence>
<evidence type="ECO:0000313" key="2">
    <source>
        <dbReference type="EMBL" id="KAJ4329105.1"/>
    </source>
</evidence>